<evidence type="ECO:0000313" key="1">
    <source>
        <dbReference type="EMBL" id="GIJ30587.1"/>
    </source>
</evidence>
<keyword evidence="2" id="KW-1185">Reference proteome</keyword>
<proteinExistence type="predicted"/>
<accession>A0ABQ4JJ12</accession>
<protein>
    <submittedName>
        <fullName evidence="1">Uncharacterized protein</fullName>
    </submittedName>
</protein>
<comment type="caution">
    <text evidence="1">The sequence shown here is derived from an EMBL/GenBank/DDBJ whole genome shotgun (WGS) entry which is preliminary data.</text>
</comment>
<dbReference type="Proteomes" id="UP000653076">
    <property type="component" value="Unassembled WGS sequence"/>
</dbReference>
<name>A0ABQ4JJ12_9ACTN</name>
<organism evidence="1 2">
    <name type="scientific">Micromonospora qiuiae</name>
    <dbReference type="NCBI Taxonomy" id="502268"/>
    <lineage>
        <taxon>Bacteria</taxon>
        <taxon>Bacillati</taxon>
        <taxon>Actinomycetota</taxon>
        <taxon>Actinomycetes</taxon>
        <taxon>Micromonosporales</taxon>
        <taxon>Micromonosporaceae</taxon>
        <taxon>Micromonospora</taxon>
    </lineage>
</organism>
<dbReference type="EMBL" id="BOPC01000122">
    <property type="protein sequence ID" value="GIJ30587.1"/>
    <property type="molecule type" value="Genomic_DNA"/>
</dbReference>
<evidence type="ECO:0000313" key="2">
    <source>
        <dbReference type="Proteomes" id="UP000653076"/>
    </source>
</evidence>
<sequence length="53" mass="5782">MDRRSALPAYVVASAIPINVAPFKILRDYRRAAHTLTDTASGIAHIHNIILLG</sequence>
<reference evidence="1 2" key="1">
    <citation type="submission" date="2021-01" db="EMBL/GenBank/DDBJ databases">
        <title>Whole genome shotgun sequence of Verrucosispora qiuiae NBRC 106684.</title>
        <authorList>
            <person name="Komaki H."/>
            <person name="Tamura T."/>
        </authorList>
    </citation>
    <scope>NUCLEOTIDE SEQUENCE [LARGE SCALE GENOMIC DNA]</scope>
    <source>
        <strain evidence="1 2">NBRC 106684</strain>
    </source>
</reference>
<gene>
    <name evidence="1" type="ORF">Vqi01_57490</name>
</gene>